<dbReference type="PANTHER" id="PTHR28037">
    <property type="entry name" value="ALCOHOL O-ACETYLTRANSFERASE 1-RELATED"/>
    <property type="match status" value="1"/>
</dbReference>
<protein>
    <submittedName>
        <fullName evidence="1">Alcohol acetyltransferase</fullName>
    </submittedName>
</protein>
<reference evidence="1" key="2">
    <citation type="submission" date="2023-02" db="EMBL/GenBank/DDBJ databases">
        <authorList>
            <consortium name="DOE Joint Genome Institute"/>
            <person name="Mondo S.J."/>
            <person name="Chang Y."/>
            <person name="Wang Y."/>
            <person name="Ahrendt S."/>
            <person name="Andreopoulos W."/>
            <person name="Barry K."/>
            <person name="Beard J."/>
            <person name="Benny G.L."/>
            <person name="Blankenship S."/>
            <person name="Bonito G."/>
            <person name="Cuomo C."/>
            <person name="Desiro A."/>
            <person name="Gervers K.A."/>
            <person name="Hundley H."/>
            <person name="Kuo A."/>
            <person name="LaButti K."/>
            <person name="Lang B.F."/>
            <person name="Lipzen A."/>
            <person name="O'Donnell K."/>
            <person name="Pangilinan J."/>
            <person name="Reynolds N."/>
            <person name="Sandor L."/>
            <person name="Smith M.W."/>
            <person name="Tsang A."/>
            <person name="Grigoriev I.V."/>
            <person name="Stajich J.E."/>
            <person name="Spatafora J.W."/>
        </authorList>
    </citation>
    <scope>NUCLEOTIDE SEQUENCE</scope>
    <source>
        <strain evidence="1">RSA 2281</strain>
    </source>
</reference>
<comment type="caution">
    <text evidence="1">The sequence shown here is derived from an EMBL/GenBank/DDBJ whole genome shotgun (WGS) entry which is preliminary data.</text>
</comment>
<gene>
    <name evidence="1" type="ORF">BDA99DRAFT_513609</name>
</gene>
<accession>A0AAD5K807</accession>
<reference evidence="1" key="1">
    <citation type="journal article" date="2022" name="IScience">
        <title>Evolution of zygomycete secretomes and the origins of terrestrial fungal ecologies.</title>
        <authorList>
            <person name="Chang Y."/>
            <person name="Wang Y."/>
            <person name="Mondo S."/>
            <person name="Ahrendt S."/>
            <person name="Andreopoulos W."/>
            <person name="Barry K."/>
            <person name="Beard J."/>
            <person name="Benny G.L."/>
            <person name="Blankenship S."/>
            <person name="Bonito G."/>
            <person name="Cuomo C."/>
            <person name="Desiro A."/>
            <person name="Gervers K.A."/>
            <person name="Hundley H."/>
            <person name="Kuo A."/>
            <person name="LaButti K."/>
            <person name="Lang B.F."/>
            <person name="Lipzen A."/>
            <person name="O'Donnell K."/>
            <person name="Pangilinan J."/>
            <person name="Reynolds N."/>
            <person name="Sandor L."/>
            <person name="Smith M.E."/>
            <person name="Tsang A."/>
            <person name="Grigoriev I.V."/>
            <person name="Stajich J.E."/>
            <person name="Spatafora J.W."/>
        </authorList>
    </citation>
    <scope>NUCLEOTIDE SEQUENCE</scope>
    <source>
        <strain evidence="1">RSA 2281</strain>
    </source>
</reference>
<keyword evidence="2" id="KW-1185">Reference proteome</keyword>
<dbReference type="SUPFAM" id="SSF52777">
    <property type="entry name" value="CoA-dependent acyltransferases"/>
    <property type="match status" value="2"/>
</dbReference>
<dbReference type="InterPro" id="IPR052058">
    <property type="entry name" value="Alcohol_O-acetyltransferase"/>
</dbReference>
<organism evidence="1 2">
    <name type="scientific">Phascolomyces articulosus</name>
    <dbReference type="NCBI Taxonomy" id="60185"/>
    <lineage>
        <taxon>Eukaryota</taxon>
        <taxon>Fungi</taxon>
        <taxon>Fungi incertae sedis</taxon>
        <taxon>Mucoromycota</taxon>
        <taxon>Mucoromycotina</taxon>
        <taxon>Mucoromycetes</taxon>
        <taxon>Mucorales</taxon>
        <taxon>Lichtheimiaceae</taxon>
        <taxon>Phascolomyces</taxon>
    </lineage>
</organism>
<dbReference type="Proteomes" id="UP001209540">
    <property type="component" value="Unassembled WGS sequence"/>
</dbReference>
<proteinExistence type="predicted"/>
<dbReference type="AlphaFoldDB" id="A0AAD5K807"/>
<evidence type="ECO:0000313" key="1">
    <source>
        <dbReference type="EMBL" id="KAI9259586.1"/>
    </source>
</evidence>
<sequence length="486" mass="55169">MPTVERSLGWFEKYQVAKQLTQAYGTVTTTVILRHALAVRCKEQDIKEFYFSQLYAPITRLVEKHPQLSLVVADSDKSTAHFVRLDQFDLSAIIKFNDQIPLRDQSKLDQVIANECDHEFNLADQTTPLWHLRICTHEDCLDECSITFTVHHVIADGKSLATFWRDFLQEINNQQEKQQQPKDGYIIKSNPAIELGLPYEERQPPMFTAIDMVGVVSRMVAKKVFPSFLANRLLPQSWAGDYPGITDKSLARHDTVVRGIELGGTIWKDTCTTCREQGITPHAAIMTAVVSAFAEVYPETTVLSTCTPTNCRSFCNPPVPEDEMGNFVGAYNHTWTLPSAAMEGFWDMAKKYQTPLKANMVQAAKETSLLKYLSRYPEDYCDFWYGHWDSNPMHRGGGIEVSDLGKFVPPPSTKENTNASWQLESIWFCQSAQIFTTPLSVNPIRTETSLYITITWQNGSLVESKADKLTSLVIRNLLKCCQQRQQ</sequence>
<name>A0AAD5K807_9FUNG</name>
<dbReference type="InterPro" id="IPR023213">
    <property type="entry name" value="CAT-like_dom_sf"/>
</dbReference>
<dbReference type="Pfam" id="PF07247">
    <property type="entry name" value="AATase"/>
    <property type="match status" value="1"/>
</dbReference>
<evidence type="ECO:0000313" key="2">
    <source>
        <dbReference type="Proteomes" id="UP001209540"/>
    </source>
</evidence>
<dbReference type="EMBL" id="JAIXMP010000017">
    <property type="protein sequence ID" value="KAI9259586.1"/>
    <property type="molecule type" value="Genomic_DNA"/>
</dbReference>
<dbReference type="InterPro" id="IPR010828">
    <property type="entry name" value="Atf2/Sli1-like"/>
</dbReference>
<dbReference type="Gene3D" id="3.30.559.10">
    <property type="entry name" value="Chloramphenicol acetyltransferase-like domain"/>
    <property type="match status" value="1"/>
</dbReference>
<dbReference type="PANTHER" id="PTHR28037:SF1">
    <property type="entry name" value="ALCOHOL O-ACETYLTRANSFERASE 1-RELATED"/>
    <property type="match status" value="1"/>
</dbReference>